<protein>
    <submittedName>
        <fullName evidence="10">ABC transporter permease</fullName>
    </submittedName>
</protein>
<dbReference type="Pfam" id="PF00528">
    <property type="entry name" value="BPD_transp_1"/>
    <property type="match status" value="1"/>
</dbReference>
<feature type="compositionally biased region" description="Basic residues" evidence="8">
    <location>
        <begin position="1"/>
        <end position="12"/>
    </location>
</feature>
<evidence type="ECO:0000256" key="2">
    <source>
        <dbReference type="ARBA" id="ARBA00022448"/>
    </source>
</evidence>
<evidence type="ECO:0000313" key="11">
    <source>
        <dbReference type="Proteomes" id="UP000186785"/>
    </source>
</evidence>
<dbReference type="GO" id="GO:0055085">
    <property type="term" value="P:transmembrane transport"/>
    <property type="evidence" value="ECO:0007669"/>
    <property type="project" value="InterPro"/>
</dbReference>
<evidence type="ECO:0000256" key="8">
    <source>
        <dbReference type="SAM" id="MobiDB-lite"/>
    </source>
</evidence>
<comment type="subcellular location">
    <subcellularLocation>
        <location evidence="1 7">Cell membrane</location>
        <topology evidence="1 7">Multi-pass membrane protein</topology>
    </subcellularLocation>
</comment>
<feature type="transmembrane region" description="Helical" evidence="7">
    <location>
        <begin position="102"/>
        <end position="124"/>
    </location>
</feature>
<dbReference type="PANTHER" id="PTHR43744">
    <property type="entry name" value="ABC TRANSPORTER PERMEASE PROTEIN MG189-RELATED-RELATED"/>
    <property type="match status" value="1"/>
</dbReference>
<keyword evidence="3" id="KW-1003">Cell membrane</keyword>
<keyword evidence="11" id="KW-1185">Reference proteome</keyword>
<comment type="caution">
    <text evidence="10">The sequence shown here is derived from an EMBL/GenBank/DDBJ whole genome shotgun (WGS) entry which is preliminary data.</text>
</comment>
<evidence type="ECO:0000256" key="4">
    <source>
        <dbReference type="ARBA" id="ARBA00022692"/>
    </source>
</evidence>
<dbReference type="InterPro" id="IPR000515">
    <property type="entry name" value="MetI-like"/>
</dbReference>
<feature type="transmembrane region" description="Helical" evidence="7">
    <location>
        <begin position="208"/>
        <end position="230"/>
    </location>
</feature>
<dbReference type="Proteomes" id="UP000186785">
    <property type="component" value="Unassembled WGS sequence"/>
</dbReference>
<feature type="transmembrane region" description="Helical" evidence="7">
    <location>
        <begin position="166"/>
        <end position="187"/>
    </location>
</feature>
<dbReference type="CDD" id="cd06261">
    <property type="entry name" value="TM_PBP2"/>
    <property type="match status" value="1"/>
</dbReference>
<name>A0A1Q5PQQ4_9ACTO</name>
<organism evidence="10 11">
    <name type="scientific">Boudabousia liubingyangii</name>
    <dbReference type="NCBI Taxonomy" id="1921764"/>
    <lineage>
        <taxon>Bacteria</taxon>
        <taxon>Bacillati</taxon>
        <taxon>Actinomycetota</taxon>
        <taxon>Actinomycetes</taxon>
        <taxon>Actinomycetales</taxon>
        <taxon>Actinomycetaceae</taxon>
        <taxon>Boudabousia</taxon>
    </lineage>
</organism>
<sequence length="303" mass="34131">MKAQKLWRRKEKKRDNTENVQVPRSMQPSKATRTITMVALIAIALYFLLPVWWLFVQTTKSYSQMLNTNTLWFADGNHIVDNIKEVFTYDGGDFPWWVGNSLFYSITTAIIGTLVSLACGYAFAKFRFPGKKTLMGMIMLGMLLPAALLTIPLFFFFSWLGITNTVWSIIIPCSVSPFGVFLAIIYCTTVPDEMIEAARIDGASEIRIFFTLVMRILSPAVVTIALFIFVGTWNNFLLPLVMLRGKSLLPVTLGLYTWQNYKAEILTSQVLTGSALGVIPVVFLFLALQRYWRAGLAQGSVKS</sequence>
<keyword evidence="5 7" id="KW-1133">Transmembrane helix</keyword>
<dbReference type="Gene3D" id="1.10.3720.10">
    <property type="entry name" value="MetI-like"/>
    <property type="match status" value="1"/>
</dbReference>
<dbReference type="SUPFAM" id="SSF161098">
    <property type="entry name" value="MetI-like"/>
    <property type="match status" value="1"/>
</dbReference>
<evidence type="ECO:0000256" key="5">
    <source>
        <dbReference type="ARBA" id="ARBA00022989"/>
    </source>
</evidence>
<dbReference type="STRING" id="1921764.BSR28_01570"/>
<dbReference type="InterPro" id="IPR035906">
    <property type="entry name" value="MetI-like_sf"/>
</dbReference>
<evidence type="ECO:0000256" key="1">
    <source>
        <dbReference type="ARBA" id="ARBA00004651"/>
    </source>
</evidence>
<dbReference type="AlphaFoldDB" id="A0A1Q5PQQ4"/>
<accession>A0A1Q5PQQ4</accession>
<feature type="transmembrane region" description="Helical" evidence="7">
    <location>
        <begin position="136"/>
        <end position="160"/>
    </location>
</feature>
<gene>
    <name evidence="10" type="ORF">BSR29_00950</name>
</gene>
<keyword evidence="2 7" id="KW-0813">Transport</keyword>
<evidence type="ECO:0000259" key="9">
    <source>
        <dbReference type="PROSITE" id="PS50928"/>
    </source>
</evidence>
<feature type="transmembrane region" description="Helical" evidence="7">
    <location>
        <begin position="270"/>
        <end position="292"/>
    </location>
</feature>
<dbReference type="PANTHER" id="PTHR43744:SF12">
    <property type="entry name" value="ABC TRANSPORTER PERMEASE PROTEIN MG189-RELATED"/>
    <property type="match status" value="1"/>
</dbReference>
<dbReference type="PROSITE" id="PS50928">
    <property type="entry name" value="ABC_TM1"/>
    <property type="match status" value="1"/>
</dbReference>
<dbReference type="EMBL" id="MQSV01000001">
    <property type="protein sequence ID" value="OKL49866.1"/>
    <property type="molecule type" value="Genomic_DNA"/>
</dbReference>
<feature type="domain" description="ABC transmembrane type-1" evidence="9">
    <location>
        <begin position="98"/>
        <end position="288"/>
    </location>
</feature>
<evidence type="ECO:0000256" key="3">
    <source>
        <dbReference type="ARBA" id="ARBA00022475"/>
    </source>
</evidence>
<evidence type="ECO:0000313" key="10">
    <source>
        <dbReference type="EMBL" id="OKL49866.1"/>
    </source>
</evidence>
<evidence type="ECO:0000256" key="7">
    <source>
        <dbReference type="RuleBase" id="RU363032"/>
    </source>
</evidence>
<reference evidence="10 11" key="1">
    <citation type="submission" date="2016-11" db="EMBL/GenBank/DDBJ databases">
        <title>Actinomyces gypaetusis sp. nov. isolated from the vulture Gypaetus barbatus in Qinghai Tibet Plateau China.</title>
        <authorList>
            <person name="Meng X."/>
        </authorList>
    </citation>
    <scope>NUCLEOTIDE SEQUENCE [LARGE SCALE GENOMIC DNA]</scope>
    <source>
        <strain evidence="10 11">VUL4_2</strain>
    </source>
</reference>
<feature type="transmembrane region" description="Helical" evidence="7">
    <location>
        <begin position="34"/>
        <end position="55"/>
    </location>
</feature>
<feature type="region of interest" description="Disordered" evidence="8">
    <location>
        <begin position="1"/>
        <end position="25"/>
    </location>
</feature>
<keyword evidence="6 7" id="KW-0472">Membrane</keyword>
<evidence type="ECO:0000256" key="6">
    <source>
        <dbReference type="ARBA" id="ARBA00023136"/>
    </source>
</evidence>
<proteinExistence type="inferred from homology"/>
<dbReference type="GO" id="GO:0005886">
    <property type="term" value="C:plasma membrane"/>
    <property type="evidence" value="ECO:0007669"/>
    <property type="project" value="UniProtKB-SubCell"/>
</dbReference>
<keyword evidence="4 7" id="KW-0812">Transmembrane</keyword>
<comment type="similarity">
    <text evidence="7">Belongs to the binding-protein-dependent transport system permease family.</text>
</comment>